<organism evidence="4 5">
    <name type="scientific">Geodia barretti</name>
    <name type="common">Barrett's horny sponge</name>
    <dbReference type="NCBI Taxonomy" id="519541"/>
    <lineage>
        <taxon>Eukaryota</taxon>
        <taxon>Metazoa</taxon>
        <taxon>Porifera</taxon>
        <taxon>Demospongiae</taxon>
        <taxon>Heteroscleromorpha</taxon>
        <taxon>Tetractinellida</taxon>
        <taxon>Astrophorina</taxon>
        <taxon>Geodiidae</taxon>
        <taxon>Geodia</taxon>
    </lineage>
</organism>
<evidence type="ECO:0000256" key="1">
    <source>
        <dbReference type="ARBA" id="ARBA00006484"/>
    </source>
</evidence>
<dbReference type="PANTHER" id="PTHR42879:SF2">
    <property type="entry name" value="3-OXOACYL-[ACYL-CARRIER-PROTEIN] REDUCTASE FABG"/>
    <property type="match status" value="1"/>
</dbReference>
<gene>
    <name evidence="4" type="ORF">GBAR_LOCUS15913</name>
</gene>
<proteinExistence type="inferred from homology"/>
<dbReference type="PRINTS" id="PR00080">
    <property type="entry name" value="SDRFAMILY"/>
</dbReference>
<sequence length="164" mass="17500">MINLDGRVAIVTGGVQGIGLGVSLSLARAGANVVLAELVEERIPAAVAEIEEVGVQALGVQTDVTDASSVDQMVCATLERFGQIDILVNNAGLVIKKHISEQTEADYDAVLGTNLKGTFLCCMRVVEEMRKRNTGAIVNLASQAAFRYTIPHVPMLPRRQALSR</sequence>
<evidence type="ECO:0000313" key="4">
    <source>
        <dbReference type="EMBL" id="CAI8027940.1"/>
    </source>
</evidence>
<keyword evidence="5" id="KW-1185">Reference proteome</keyword>
<protein>
    <recommendedName>
        <fullName evidence="2">3-oxoacyl-[acyl-carrier-protein] reductase</fullName>
        <ecNumber evidence="2">1.1.1.100</ecNumber>
    </recommendedName>
</protein>
<dbReference type="SUPFAM" id="SSF51735">
    <property type="entry name" value="NAD(P)-binding Rossmann-fold domains"/>
    <property type="match status" value="1"/>
</dbReference>
<comment type="catalytic activity">
    <reaction evidence="3">
        <text>a (3R)-hydroxyacyl-[ACP] + NADP(+) = a 3-oxoacyl-[ACP] + NADPH + H(+)</text>
        <dbReference type="Rhea" id="RHEA:17397"/>
        <dbReference type="Rhea" id="RHEA-COMP:9916"/>
        <dbReference type="Rhea" id="RHEA-COMP:9945"/>
        <dbReference type="ChEBI" id="CHEBI:15378"/>
        <dbReference type="ChEBI" id="CHEBI:57783"/>
        <dbReference type="ChEBI" id="CHEBI:58349"/>
        <dbReference type="ChEBI" id="CHEBI:78776"/>
        <dbReference type="ChEBI" id="CHEBI:78827"/>
        <dbReference type="EC" id="1.1.1.100"/>
    </reaction>
</comment>
<dbReference type="PRINTS" id="PR00081">
    <property type="entry name" value="GDHRDH"/>
</dbReference>
<dbReference type="Gene3D" id="3.40.50.720">
    <property type="entry name" value="NAD(P)-binding Rossmann-like Domain"/>
    <property type="match status" value="1"/>
</dbReference>
<comment type="similarity">
    <text evidence="1">Belongs to the short-chain dehydrogenases/reductases (SDR) family.</text>
</comment>
<evidence type="ECO:0000256" key="3">
    <source>
        <dbReference type="ARBA" id="ARBA00048508"/>
    </source>
</evidence>
<dbReference type="CDD" id="cd05233">
    <property type="entry name" value="SDR_c"/>
    <property type="match status" value="1"/>
</dbReference>
<dbReference type="EMBL" id="CASHTH010002311">
    <property type="protein sequence ID" value="CAI8027940.1"/>
    <property type="molecule type" value="Genomic_DNA"/>
</dbReference>
<dbReference type="EC" id="1.1.1.100" evidence="2"/>
<dbReference type="PANTHER" id="PTHR42879">
    <property type="entry name" value="3-OXOACYL-(ACYL-CARRIER-PROTEIN) REDUCTASE"/>
    <property type="match status" value="1"/>
</dbReference>
<dbReference type="InterPro" id="IPR002347">
    <property type="entry name" value="SDR_fam"/>
</dbReference>
<dbReference type="InterPro" id="IPR050259">
    <property type="entry name" value="SDR"/>
</dbReference>
<evidence type="ECO:0000313" key="5">
    <source>
        <dbReference type="Proteomes" id="UP001174909"/>
    </source>
</evidence>
<dbReference type="AlphaFoldDB" id="A0AA35WVA0"/>
<dbReference type="Pfam" id="PF00106">
    <property type="entry name" value="adh_short"/>
    <property type="match status" value="1"/>
</dbReference>
<reference evidence="4" key="1">
    <citation type="submission" date="2023-03" db="EMBL/GenBank/DDBJ databases">
        <authorList>
            <person name="Steffen K."/>
            <person name="Cardenas P."/>
        </authorList>
    </citation>
    <scope>NUCLEOTIDE SEQUENCE</scope>
</reference>
<evidence type="ECO:0000256" key="2">
    <source>
        <dbReference type="ARBA" id="ARBA00012948"/>
    </source>
</evidence>
<dbReference type="GO" id="GO:0004316">
    <property type="term" value="F:3-oxoacyl-[acyl-carrier-protein] reductase (NADPH) activity"/>
    <property type="evidence" value="ECO:0007669"/>
    <property type="project" value="UniProtKB-EC"/>
</dbReference>
<dbReference type="InterPro" id="IPR036291">
    <property type="entry name" value="NAD(P)-bd_dom_sf"/>
</dbReference>
<name>A0AA35WVA0_GEOBA</name>
<comment type="caution">
    <text evidence="4">The sequence shown here is derived from an EMBL/GenBank/DDBJ whole genome shotgun (WGS) entry which is preliminary data.</text>
</comment>
<accession>A0AA35WVA0</accession>
<dbReference type="Proteomes" id="UP001174909">
    <property type="component" value="Unassembled WGS sequence"/>
</dbReference>